<keyword evidence="14" id="KW-1185">Reference proteome</keyword>
<evidence type="ECO:0000256" key="1">
    <source>
        <dbReference type="ARBA" id="ARBA00005594"/>
    </source>
</evidence>
<name>A0AAV4LME7_BABCB</name>
<dbReference type="Proteomes" id="UP001497744">
    <property type="component" value="Unassembled WGS sequence"/>
</dbReference>
<evidence type="ECO:0000256" key="8">
    <source>
        <dbReference type="ARBA" id="ARBA00029936"/>
    </source>
</evidence>
<keyword evidence="6 10" id="KW-0648">Protein biosynthesis</keyword>
<evidence type="ECO:0000256" key="9">
    <source>
        <dbReference type="ARBA" id="ARBA00047552"/>
    </source>
</evidence>
<dbReference type="EMBL" id="BPLF01000001">
    <property type="protein sequence ID" value="GIX61010.1"/>
    <property type="molecule type" value="Genomic_DNA"/>
</dbReference>
<dbReference type="SUPFAM" id="SSF52374">
    <property type="entry name" value="Nucleotidylyl transferase"/>
    <property type="match status" value="1"/>
</dbReference>
<dbReference type="PROSITE" id="PS00178">
    <property type="entry name" value="AA_TRNA_LIGASE_I"/>
    <property type="match status" value="1"/>
</dbReference>
<evidence type="ECO:0000256" key="3">
    <source>
        <dbReference type="ARBA" id="ARBA00022598"/>
    </source>
</evidence>
<gene>
    <name evidence="13" type="ORF">BcabD6B2_04450</name>
</gene>
<evidence type="ECO:0000256" key="11">
    <source>
        <dbReference type="SAM" id="SignalP"/>
    </source>
</evidence>
<dbReference type="GO" id="GO:0006438">
    <property type="term" value="P:valyl-tRNA aminoacylation"/>
    <property type="evidence" value="ECO:0007669"/>
    <property type="project" value="InterPro"/>
</dbReference>
<accession>A0AAV4LME7</accession>
<dbReference type="InterPro" id="IPR002303">
    <property type="entry name" value="Valyl-tRNA_ligase"/>
</dbReference>
<feature type="chain" id="PRO_5043853703" description="valine--tRNA ligase" evidence="11">
    <location>
        <begin position="20"/>
        <end position="1434"/>
    </location>
</feature>
<dbReference type="PANTHER" id="PTHR11946:SF93">
    <property type="entry name" value="VALINE--TRNA LIGASE, CHLOROPLASTIC_MITOCHONDRIAL 2"/>
    <property type="match status" value="1"/>
</dbReference>
<evidence type="ECO:0000256" key="7">
    <source>
        <dbReference type="ARBA" id="ARBA00023146"/>
    </source>
</evidence>
<organism evidence="13 14">
    <name type="scientific">Babesia caballi</name>
    <dbReference type="NCBI Taxonomy" id="5871"/>
    <lineage>
        <taxon>Eukaryota</taxon>
        <taxon>Sar</taxon>
        <taxon>Alveolata</taxon>
        <taxon>Apicomplexa</taxon>
        <taxon>Aconoidasida</taxon>
        <taxon>Piroplasmida</taxon>
        <taxon>Babesiidae</taxon>
        <taxon>Babesia</taxon>
    </lineage>
</organism>
<keyword evidence="4 10" id="KW-0547">Nucleotide-binding</keyword>
<evidence type="ECO:0000259" key="12">
    <source>
        <dbReference type="Pfam" id="PF00133"/>
    </source>
</evidence>
<reference evidence="13 14" key="1">
    <citation type="submission" date="2021-06" db="EMBL/GenBank/DDBJ databases">
        <title>Genome sequence of Babesia caballi.</title>
        <authorList>
            <person name="Yamagishi J."/>
            <person name="Kidaka T."/>
            <person name="Ochi A."/>
        </authorList>
    </citation>
    <scope>NUCLEOTIDE SEQUENCE [LARGE SCALE GENOMIC DNA]</scope>
    <source>
        <strain evidence="13">USDA-D6B2</strain>
    </source>
</reference>
<dbReference type="PRINTS" id="PR00986">
    <property type="entry name" value="TRNASYNTHVAL"/>
</dbReference>
<dbReference type="EC" id="6.1.1.9" evidence="2"/>
<evidence type="ECO:0000256" key="4">
    <source>
        <dbReference type="ARBA" id="ARBA00022741"/>
    </source>
</evidence>
<dbReference type="Pfam" id="PF00133">
    <property type="entry name" value="tRNA-synt_1"/>
    <property type="match status" value="1"/>
</dbReference>
<dbReference type="GeneID" id="94192493"/>
<dbReference type="GO" id="GO:0002161">
    <property type="term" value="F:aminoacyl-tRNA deacylase activity"/>
    <property type="evidence" value="ECO:0007669"/>
    <property type="project" value="InterPro"/>
</dbReference>
<keyword evidence="11" id="KW-0732">Signal</keyword>
<keyword evidence="3 10" id="KW-0436">Ligase</keyword>
<feature type="domain" description="Aminoacyl-tRNA synthetase class Ia" evidence="12">
    <location>
        <begin position="74"/>
        <end position="617"/>
    </location>
</feature>
<dbReference type="Gene3D" id="3.90.740.10">
    <property type="entry name" value="Valyl/Leucyl/Isoleucyl-tRNA synthetase, editing domain"/>
    <property type="match status" value="1"/>
</dbReference>
<comment type="similarity">
    <text evidence="1 10">Belongs to the class-I aminoacyl-tRNA synthetase family.</text>
</comment>
<keyword evidence="7 10" id="KW-0030">Aminoacyl-tRNA synthetase</keyword>
<evidence type="ECO:0000313" key="13">
    <source>
        <dbReference type="EMBL" id="GIX61010.1"/>
    </source>
</evidence>
<dbReference type="PANTHER" id="PTHR11946">
    <property type="entry name" value="VALYL-TRNA SYNTHETASES"/>
    <property type="match status" value="1"/>
</dbReference>
<evidence type="ECO:0000256" key="6">
    <source>
        <dbReference type="ARBA" id="ARBA00022917"/>
    </source>
</evidence>
<dbReference type="SUPFAM" id="SSF47323">
    <property type="entry name" value="Anticodon-binding domain of a subclass of class I aminoacyl-tRNA synthetases"/>
    <property type="match status" value="1"/>
</dbReference>
<dbReference type="GO" id="GO:0005829">
    <property type="term" value="C:cytosol"/>
    <property type="evidence" value="ECO:0007669"/>
    <property type="project" value="TreeGrafter"/>
</dbReference>
<dbReference type="InterPro" id="IPR001412">
    <property type="entry name" value="aa-tRNA-synth_I_CS"/>
</dbReference>
<comment type="caution">
    <text evidence="13">The sequence shown here is derived from an EMBL/GenBank/DDBJ whole genome shotgun (WGS) entry which is preliminary data.</text>
</comment>
<comment type="catalytic activity">
    <reaction evidence="9">
        <text>tRNA(Val) + L-valine + ATP = L-valyl-tRNA(Val) + AMP + diphosphate</text>
        <dbReference type="Rhea" id="RHEA:10704"/>
        <dbReference type="Rhea" id="RHEA-COMP:9672"/>
        <dbReference type="Rhea" id="RHEA-COMP:9708"/>
        <dbReference type="ChEBI" id="CHEBI:30616"/>
        <dbReference type="ChEBI" id="CHEBI:33019"/>
        <dbReference type="ChEBI" id="CHEBI:57762"/>
        <dbReference type="ChEBI" id="CHEBI:78442"/>
        <dbReference type="ChEBI" id="CHEBI:78537"/>
        <dbReference type="ChEBI" id="CHEBI:456215"/>
        <dbReference type="EC" id="6.1.1.9"/>
    </reaction>
</comment>
<evidence type="ECO:0000256" key="10">
    <source>
        <dbReference type="RuleBase" id="RU363035"/>
    </source>
</evidence>
<dbReference type="InterPro" id="IPR009008">
    <property type="entry name" value="Val/Leu/Ile-tRNA-synth_edit"/>
</dbReference>
<dbReference type="GO" id="GO:0004832">
    <property type="term" value="F:valine-tRNA ligase activity"/>
    <property type="evidence" value="ECO:0007669"/>
    <property type="project" value="UniProtKB-EC"/>
</dbReference>
<dbReference type="SUPFAM" id="SSF50677">
    <property type="entry name" value="ValRS/IleRS/LeuRS editing domain"/>
    <property type="match status" value="1"/>
</dbReference>
<protein>
    <recommendedName>
        <fullName evidence="2">valine--tRNA ligase</fullName>
        <ecNumber evidence="2">6.1.1.9</ecNumber>
    </recommendedName>
    <alternativeName>
        <fullName evidence="8">Valyl-tRNA synthetase</fullName>
    </alternativeName>
</protein>
<evidence type="ECO:0000256" key="2">
    <source>
        <dbReference type="ARBA" id="ARBA00013169"/>
    </source>
</evidence>
<dbReference type="RefSeq" id="XP_067713081.1">
    <property type="nucleotide sequence ID" value="XM_067856980.1"/>
</dbReference>
<keyword evidence="5 10" id="KW-0067">ATP-binding</keyword>
<sequence>MKPAALLLLWAALVRSAAAFRARAARCGISRCLYGGRSSPALSAEDSASPAQLTTTNAPLKLKFTPRADARLVQLITPPPNLTGDLHVGNALNLVCSDVYLRHAELTQRMVYARFGSDHAGHGLERIINRRLGVDRPPGERVREAMRHCESVKASHVETIRSLGVDWLYDCWTLGSRSKQVTREAFVSLCREGHISERLYPTFAKLTDQGVVFLDAADVRVVEGPVEVYVSTLKVVGGPGTVDPTKPGPAAPCEGMTTGRVENANGDDTVTVYTSVPGLLHATAAVAVGGEEYQRLGGGMAVLPGSDRCVPIIPSGRASADGATLVIPGYSHEDFQLAWKHRLEVVDITDRQGRLKNVPSDLSGLTLQEAAKHALAFFNHYSTVQGAVPTLISDESCQVLVVPAPHWLLDVGVIAQPALEALGRLDVDPPSRIAFLRQRLESTQPWCVSRNGWWGLRVPVWYLRKDGATVALPATSSEEAENLASEKLGRPLADARKDGYTLEQDSRTLDTWFSSALWPIISRPDPNVINQLFTGEVPDAGGNKSPEVKTKKVLYTCYDILHSWVARMLMLCPWFNGGELPFDRLVLHGLVQDSQGKKMSKSHGNTITAEEFVRRFGPLNGFADLTQPSALDELIARVTGRKVNNVDPLAVAQARLTLATAASKANVCHDIDAYGGRVKALLKKFAQITNYMAGVCEKEKVTRMWDLQQADEGAVRLVETAIDAALARAGRAVGDCIEQFEFRKAFENIEKYVAVVSHYAIPSHRHGDYGVAALSRRYRDLVRVVTPFAPQLTHSMRLPLGLRETGELMEWPRFGPADPEAEGAFDAIDSAVRQLRRQALEGAQEANVAVPQAYAAVLEAHKPLLAYLLKLTRTAQLQPLLSERQLEVAAGRPGNPLAPVAVVRVRAPLGVVLLDVGREHVRDQGVKRALELLVPVEVDRAALAVLQHPDGALLVHGPPPAVGRPHDVAVLEVGRVRVVQHVVGRGGRVVARERNRVLRRDLRGVRCRGVVEGSALGDPADRLGVLRVGGEAHGVGEQVEGRAQATRANDGSRLSGPVCLLHSLFYDRFEVRRDVHVAPADDPGDLLQVEVHDGANLQQPHRHAHRAEALGPDEQPLAQPLRVLVGVEREDQLQLVAAEGHLRLRPLEPDEVHVRHVDHVGQDEPVVDGNQLVPRVPRRQRLAVVAALAQVHHHDVAVVAIEVADPQVEDADAMHVAHWEEAGVVVAAGLLAVHELLQGARLPLGPGVDIFDEALVAGVLKRGVARLDHGGVGHAADPAIGRVEQIGGHLPAGALAGEHAGPKPLLVQLPFVATGIAGRKRLFVDGLEDCAALAVLVVEQQRTCAIHRQLRLDVALQRQRYLVDDALHVPRRLDARPPNPGARVLLAHGPEQPVLGLALPHVRLHRAVVGQLHPLVVDPQVADPRARREVELLD</sequence>
<evidence type="ECO:0000313" key="14">
    <source>
        <dbReference type="Proteomes" id="UP001497744"/>
    </source>
</evidence>
<dbReference type="InterPro" id="IPR009080">
    <property type="entry name" value="tRNAsynth_Ia_anticodon-bd"/>
</dbReference>
<evidence type="ECO:0000256" key="5">
    <source>
        <dbReference type="ARBA" id="ARBA00022840"/>
    </source>
</evidence>
<dbReference type="InterPro" id="IPR014729">
    <property type="entry name" value="Rossmann-like_a/b/a_fold"/>
</dbReference>
<dbReference type="Gene3D" id="1.10.730.10">
    <property type="entry name" value="Isoleucyl-tRNA Synthetase, Domain 1"/>
    <property type="match status" value="1"/>
</dbReference>
<feature type="signal peptide" evidence="11">
    <location>
        <begin position="1"/>
        <end position="19"/>
    </location>
</feature>
<proteinExistence type="inferred from homology"/>
<dbReference type="InterPro" id="IPR002300">
    <property type="entry name" value="aa-tRNA-synth_Ia"/>
</dbReference>
<dbReference type="GO" id="GO:0005524">
    <property type="term" value="F:ATP binding"/>
    <property type="evidence" value="ECO:0007669"/>
    <property type="project" value="UniProtKB-KW"/>
</dbReference>
<dbReference type="Gene3D" id="3.40.50.620">
    <property type="entry name" value="HUPs"/>
    <property type="match status" value="2"/>
</dbReference>